<organism evidence="1">
    <name type="scientific">Arundo donax</name>
    <name type="common">Giant reed</name>
    <name type="synonym">Donax arundinaceus</name>
    <dbReference type="NCBI Taxonomy" id="35708"/>
    <lineage>
        <taxon>Eukaryota</taxon>
        <taxon>Viridiplantae</taxon>
        <taxon>Streptophyta</taxon>
        <taxon>Embryophyta</taxon>
        <taxon>Tracheophyta</taxon>
        <taxon>Spermatophyta</taxon>
        <taxon>Magnoliopsida</taxon>
        <taxon>Liliopsida</taxon>
        <taxon>Poales</taxon>
        <taxon>Poaceae</taxon>
        <taxon>PACMAD clade</taxon>
        <taxon>Arundinoideae</taxon>
        <taxon>Arundineae</taxon>
        <taxon>Arundo</taxon>
    </lineage>
</organism>
<accession>A0A0A8Y8U8</accession>
<reference evidence="1" key="2">
    <citation type="journal article" date="2015" name="Data Brief">
        <title>Shoot transcriptome of the giant reed, Arundo donax.</title>
        <authorList>
            <person name="Barrero R.A."/>
            <person name="Guerrero F.D."/>
            <person name="Moolhuijzen P."/>
            <person name="Goolsby J.A."/>
            <person name="Tidwell J."/>
            <person name="Bellgard S.E."/>
            <person name="Bellgard M.I."/>
        </authorList>
    </citation>
    <scope>NUCLEOTIDE SEQUENCE</scope>
    <source>
        <tissue evidence="1">Shoot tissue taken approximately 20 cm above the soil surface</tissue>
    </source>
</reference>
<proteinExistence type="predicted"/>
<reference evidence="1" key="1">
    <citation type="submission" date="2014-09" db="EMBL/GenBank/DDBJ databases">
        <authorList>
            <person name="Magalhaes I.L.F."/>
            <person name="Oliveira U."/>
            <person name="Santos F.R."/>
            <person name="Vidigal T.H.D.A."/>
            <person name="Brescovit A.D."/>
            <person name="Santos A.J."/>
        </authorList>
    </citation>
    <scope>NUCLEOTIDE SEQUENCE</scope>
    <source>
        <tissue evidence="1">Shoot tissue taken approximately 20 cm above the soil surface</tissue>
    </source>
</reference>
<name>A0A0A8Y8U8_ARUDO</name>
<sequence length="21" mass="2661">MNFIFMMGFKMQVWQRPNNKL</sequence>
<evidence type="ECO:0000313" key="1">
    <source>
        <dbReference type="EMBL" id="JAD22691.1"/>
    </source>
</evidence>
<dbReference type="EMBL" id="GBRH01275204">
    <property type="protein sequence ID" value="JAD22691.1"/>
    <property type="molecule type" value="Transcribed_RNA"/>
</dbReference>
<protein>
    <submittedName>
        <fullName evidence="1">Uncharacterized protein</fullName>
    </submittedName>
</protein>
<dbReference type="AlphaFoldDB" id="A0A0A8Y8U8"/>